<dbReference type="EMBL" id="JAPQES010000005">
    <property type="protein sequence ID" value="MCY6371706.1"/>
    <property type="molecule type" value="Genomic_DNA"/>
</dbReference>
<feature type="transmembrane region" description="Helical" evidence="8">
    <location>
        <begin position="333"/>
        <end position="354"/>
    </location>
</feature>
<dbReference type="Proteomes" id="UP001079657">
    <property type="component" value="Unassembled WGS sequence"/>
</dbReference>
<proteinExistence type="inferred from homology"/>
<feature type="transmembrane region" description="Helical" evidence="8">
    <location>
        <begin position="12"/>
        <end position="30"/>
    </location>
</feature>
<reference evidence="9" key="1">
    <citation type="submission" date="2022-12" db="EMBL/GenBank/DDBJ databases">
        <authorList>
            <person name="Wang J."/>
        </authorList>
    </citation>
    <scope>NUCLEOTIDE SEQUENCE</scope>
    <source>
        <strain evidence="9">HY-42-06</strain>
    </source>
</reference>
<evidence type="ECO:0000256" key="8">
    <source>
        <dbReference type="SAM" id="Phobius"/>
    </source>
</evidence>
<feature type="transmembrane region" description="Helical" evidence="8">
    <location>
        <begin position="123"/>
        <end position="143"/>
    </location>
</feature>
<dbReference type="NCBIfam" id="TIGR00912">
    <property type="entry name" value="2A0309"/>
    <property type="match status" value="1"/>
</dbReference>
<accession>A0ABT4CRM1</accession>
<comment type="caution">
    <text evidence="9">The sequence shown here is derived from an EMBL/GenBank/DDBJ whole genome shotgun (WGS) entry which is preliminary data.</text>
</comment>
<keyword evidence="4" id="KW-0309">Germination</keyword>
<dbReference type="Gene3D" id="1.20.1740.10">
    <property type="entry name" value="Amino acid/polyamine transporter I"/>
    <property type="match status" value="1"/>
</dbReference>
<feature type="transmembrane region" description="Helical" evidence="8">
    <location>
        <begin position="42"/>
        <end position="62"/>
    </location>
</feature>
<dbReference type="PANTHER" id="PTHR34975:SF2">
    <property type="entry name" value="SPORE GERMINATION PROTEIN A2"/>
    <property type="match status" value="1"/>
</dbReference>
<keyword evidence="7 8" id="KW-0472">Membrane</keyword>
<feature type="transmembrane region" description="Helical" evidence="8">
    <location>
        <begin position="268"/>
        <end position="293"/>
    </location>
</feature>
<organism evidence="9 10">
    <name type="scientific">Clostridium ganghwense</name>
    <dbReference type="NCBI Taxonomy" id="312089"/>
    <lineage>
        <taxon>Bacteria</taxon>
        <taxon>Bacillati</taxon>
        <taxon>Bacillota</taxon>
        <taxon>Clostridia</taxon>
        <taxon>Eubacteriales</taxon>
        <taxon>Clostridiaceae</taxon>
        <taxon>Clostridium</taxon>
    </lineage>
</organism>
<comment type="similarity">
    <text evidence="2">Belongs to the amino acid-polyamine-organocation (APC) superfamily. Spore germination protein (SGP) (TC 2.A.3.9) family.</text>
</comment>
<evidence type="ECO:0000256" key="5">
    <source>
        <dbReference type="ARBA" id="ARBA00022692"/>
    </source>
</evidence>
<sequence>MNNTLENLKEDKIFYLLIGGMINIGILSLPNTMILTAKQDGWLSTIIGIVYPLYIVFVANFLKKVSPNENIFCLSKKYFGKYVGSVFNLLFGSLYFVSIISSGAAIIYFIYYNMSSYKTNKVVISLILIIGALAAHMGIKVLVKLCEISFFIGILISLLSINVLKYGSILNLMPIGDMGLTKIIKASTAGIYSYAGAEIILFMHPLFEDRKKLIKNALISIVIICLTYVMIVFTTTYYLGDEIIKKTLWSAEYLVDSLRFPIFNNLRLVVFGFWIFVVLKAIGVYYYVLNILLVDTFGSRKIKEYYLIIYVPAAILAFLIKNEISRRYMMENITKYVVVYNLIYVTLLLIIAFFKKGEIYEK</sequence>
<protein>
    <submittedName>
        <fullName evidence="9">Endospore germination permease</fullName>
    </submittedName>
</protein>
<keyword evidence="6 8" id="KW-1133">Transmembrane helix</keyword>
<evidence type="ECO:0000256" key="3">
    <source>
        <dbReference type="ARBA" id="ARBA00022448"/>
    </source>
</evidence>
<gene>
    <name evidence="9" type="ORF">OXH55_13755</name>
</gene>
<keyword evidence="5 8" id="KW-0812">Transmembrane</keyword>
<evidence type="ECO:0000256" key="1">
    <source>
        <dbReference type="ARBA" id="ARBA00004141"/>
    </source>
</evidence>
<name>A0ABT4CRM1_9CLOT</name>
<dbReference type="Pfam" id="PF03845">
    <property type="entry name" value="Spore_permease"/>
    <property type="match status" value="1"/>
</dbReference>
<evidence type="ECO:0000256" key="6">
    <source>
        <dbReference type="ARBA" id="ARBA00022989"/>
    </source>
</evidence>
<evidence type="ECO:0000313" key="10">
    <source>
        <dbReference type="Proteomes" id="UP001079657"/>
    </source>
</evidence>
<evidence type="ECO:0000313" key="9">
    <source>
        <dbReference type="EMBL" id="MCY6371706.1"/>
    </source>
</evidence>
<feature type="transmembrane region" description="Helical" evidence="8">
    <location>
        <begin position="150"/>
        <end position="169"/>
    </location>
</feature>
<dbReference type="PANTHER" id="PTHR34975">
    <property type="entry name" value="SPORE GERMINATION PROTEIN A2"/>
    <property type="match status" value="1"/>
</dbReference>
<dbReference type="InterPro" id="IPR004761">
    <property type="entry name" value="Spore_GerAB"/>
</dbReference>
<feature type="transmembrane region" description="Helical" evidence="8">
    <location>
        <begin position="82"/>
        <end position="111"/>
    </location>
</feature>
<keyword evidence="3" id="KW-0813">Transport</keyword>
<keyword evidence="10" id="KW-1185">Reference proteome</keyword>
<evidence type="ECO:0000256" key="4">
    <source>
        <dbReference type="ARBA" id="ARBA00022544"/>
    </source>
</evidence>
<feature type="transmembrane region" description="Helical" evidence="8">
    <location>
        <begin position="305"/>
        <end position="321"/>
    </location>
</feature>
<comment type="subcellular location">
    <subcellularLocation>
        <location evidence="1">Membrane</location>
        <topology evidence="1">Multi-pass membrane protein</topology>
    </subcellularLocation>
</comment>
<feature type="transmembrane region" description="Helical" evidence="8">
    <location>
        <begin position="219"/>
        <end position="240"/>
    </location>
</feature>
<evidence type="ECO:0000256" key="7">
    <source>
        <dbReference type="ARBA" id="ARBA00023136"/>
    </source>
</evidence>
<dbReference type="RefSeq" id="WP_268050589.1">
    <property type="nucleotide sequence ID" value="NZ_JAPQES010000005.1"/>
</dbReference>
<evidence type="ECO:0000256" key="2">
    <source>
        <dbReference type="ARBA" id="ARBA00007998"/>
    </source>
</evidence>